<keyword evidence="2" id="KW-1185">Reference proteome</keyword>
<dbReference type="RefSeq" id="WP_323295889.1">
    <property type="nucleotide sequence ID" value="NZ_JAYFUM010000006.1"/>
</dbReference>
<comment type="caution">
    <text evidence="1">The sequence shown here is derived from an EMBL/GenBank/DDBJ whole genome shotgun (WGS) entry which is preliminary data.</text>
</comment>
<proteinExistence type="predicted"/>
<dbReference type="EMBL" id="JAYFUM010000006">
    <property type="protein sequence ID" value="MEA5138722.1"/>
    <property type="molecule type" value="Genomic_DNA"/>
</dbReference>
<protein>
    <submittedName>
        <fullName evidence="1">Uncharacterized protein</fullName>
    </submittedName>
</protein>
<name>A0ABU5Q7V8_9BACT</name>
<gene>
    <name evidence="1" type="ORF">VB248_06250</name>
</gene>
<dbReference type="Proteomes" id="UP001302949">
    <property type="component" value="Unassembled WGS sequence"/>
</dbReference>
<organism evidence="1 2">
    <name type="scientific">Arcicella rigui</name>
    <dbReference type="NCBI Taxonomy" id="797020"/>
    <lineage>
        <taxon>Bacteria</taxon>
        <taxon>Pseudomonadati</taxon>
        <taxon>Bacteroidota</taxon>
        <taxon>Cytophagia</taxon>
        <taxon>Cytophagales</taxon>
        <taxon>Flectobacillaceae</taxon>
        <taxon>Arcicella</taxon>
    </lineage>
</organism>
<accession>A0ABU5Q7V8</accession>
<evidence type="ECO:0000313" key="2">
    <source>
        <dbReference type="Proteomes" id="UP001302949"/>
    </source>
</evidence>
<evidence type="ECO:0000313" key="1">
    <source>
        <dbReference type="EMBL" id="MEA5138722.1"/>
    </source>
</evidence>
<feature type="non-terminal residue" evidence="1">
    <location>
        <position position="70"/>
    </location>
</feature>
<sequence>MSKSKYKSKEITAENIRSYSLLWVKFLPANGRKELSHDVLLLQLAGRNYHTMFCSCNLQEGIITRCFAPA</sequence>
<reference evidence="1 2" key="1">
    <citation type="submission" date="2023-12" db="EMBL/GenBank/DDBJ databases">
        <title>Novel species of the genus Arcicella isolated from rivers.</title>
        <authorList>
            <person name="Lu H."/>
        </authorList>
    </citation>
    <scope>NUCLEOTIDE SEQUENCE [LARGE SCALE GENOMIC DNA]</scope>
    <source>
        <strain evidence="1 2">KCTC 23307</strain>
    </source>
</reference>